<comment type="caution">
    <text evidence="1">The sequence shown here is derived from an EMBL/GenBank/DDBJ whole genome shotgun (WGS) entry which is preliminary data.</text>
</comment>
<dbReference type="Proteomes" id="UP000543554">
    <property type="component" value="Unassembled WGS sequence"/>
</dbReference>
<keyword evidence="2" id="KW-1185">Reference proteome</keyword>
<organism evidence="1 2">
    <name type="scientific">Methylorubrum thiocyanatum</name>
    <dbReference type="NCBI Taxonomy" id="47958"/>
    <lineage>
        <taxon>Bacteria</taxon>
        <taxon>Pseudomonadati</taxon>
        <taxon>Pseudomonadota</taxon>
        <taxon>Alphaproteobacteria</taxon>
        <taxon>Hyphomicrobiales</taxon>
        <taxon>Methylobacteriaceae</taxon>
        <taxon>Methylorubrum</taxon>
    </lineage>
</organism>
<protein>
    <submittedName>
        <fullName evidence="1">Uncharacterized protein</fullName>
    </submittedName>
</protein>
<evidence type="ECO:0000313" key="2">
    <source>
        <dbReference type="Proteomes" id="UP000543554"/>
    </source>
</evidence>
<reference evidence="1 2" key="1">
    <citation type="submission" date="2020-08" db="EMBL/GenBank/DDBJ databases">
        <title>Genomic Encyclopedia of Type Strains, Phase IV (KMG-IV): sequencing the most valuable type-strain genomes for metagenomic binning, comparative biology and taxonomic classification.</title>
        <authorList>
            <person name="Goeker M."/>
        </authorList>
    </citation>
    <scope>NUCLEOTIDE SEQUENCE [LARGE SCALE GENOMIC DNA]</scope>
    <source>
        <strain evidence="1 2">DSM 11490</strain>
    </source>
</reference>
<evidence type="ECO:0000313" key="1">
    <source>
        <dbReference type="EMBL" id="MBA8915792.1"/>
    </source>
</evidence>
<dbReference type="AlphaFoldDB" id="A0AA40VDA9"/>
<accession>A0AA40VDA9</accession>
<dbReference type="RefSeq" id="WP_182556619.1">
    <property type="nucleotide sequence ID" value="NZ_BPRF01000013.1"/>
</dbReference>
<dbReference type="EMBL" id="JACJIB010000010">
    <property type="protein sequence ID" value="MBA8915792.1"/>
    <property type="molecule type" value="Genomic_DNA"/>
</dbReference>
<proteinExistence type="predicted"/>
<sequence length="78" mass="8990">MNIQWGKWGIEARSRNLFAIVSRGDLGVRVGPYGMSIMWGHMPITGVFVEGSKLNRHWHWDEVRAWFTRKPIAPLDAV</sequence>
<gene>
    <name evidence="1" type="ORF">HNR51_004902</name>
</gene>
<name>A0AA40VDA9_9HYPH</name>